<dbReference type="Proteomes" id="UP000503447">
    <property type="component" value="Chromosome"/>
</dbReference>
<keyword evidence="2" id="KW-1185">Reference proteome</keyword>
<sequence>MDDRTALLANVLNDPADDTARLVLADWLEERGESVFGRFIRAGVVAARFRGAELIDDPDYYAALKTLTDLTTASHPALWLSALGLGPSRLAFGDWSWDGAGDRVTVRIGAALGVFSRGMLAELDVTLQLWHAVAPFALAAWPIERVRATDVPGLTFAVERVEQGWRITGRLRTPRRNVPLTGSALPSAMAPGAVLAQSSADWAADQFFADREALVQGAARECSLIVDDLKDVAGDRWPRPPRRRRT</sequence>
<dbReference type="AlphaFoldDB" id="A0A6M5Z282"/>
<evidence type="ECO:0000313" key="1">
    <source>
        <dbReference type="EMBL" id="QJW99874.1"/>
    </source>
</evidence>
<organism evidence="1 2">
    <name type="scientific">Frigoriglobus tundricola</name>
    <dbReference type="NCBI Taxonomy" id="2774151"/>
    <lineage>
        <taxon>Bacteria</taxon>
        <taxon>Pseudomonadati</taxon>
        <taxon>Planctomycetota</taxon>
        <taxon>Planctomycetia</taxon>
        <taxon>Gemmatales</taxon>
        <taxon>Gemmataceae</taxon>
        <taxon>Frigoriglobus</taxon>
    </lineage>
</organism>
<evidence type="ECO:0000313" key="2">
    <source>
        <dbReference type="Proteomes" id="UP000503447"/>
    </source>
</evidence>
<dbReference type="EMBL" id="CP053452">
    <property type="protein sequence ID" value="QJW99874.1"/>
    <property type="molecule type" value="Genomic_DNA"/>
</dbReference>
<protein>
    <recommendedName>
        <fullName evidence="3">TIGR02996 domain-containing protein</fullName>
    </recommendedName>
</protein>
<evidence type="ECO:0008006" key="3">
    <source>
        <dbReference type="Google" id="ProtNLM"/>
    </source>
</evidence>
<dbReference type="InterPro" id="IPR014338">
    <property type="entry name" value="CHP02996_rpt-companion-dom"/>
</dbReference>
<proteinExistence type="predicted"/>
<gene>
    <name evidence="1" type="ORF">FTUN_7497</name>
</gene>
<dbReference type="RefSeq" id="WP_171474760.1">
    <property type="nucleotide sequence ID" value="NZ_CP053452.2"/>
</dbReference>
<reference evidence="2" key="1">
    <citation type="submission" date="2020-05" db="EMBL/GenBank/DDBJ databases">
        <title>Frigoriglobus tundricola gen. nov., sp. nov., a psychrotolerant cellulolytic planctomycete of the family Gemmataceae with two divergent copies of 16S rRNA gene.</title>
        <authorList>
            <person name="Kulichevskaya I.S."/>
            <person name="Ivanova A.A."/>
            <person name="Naumoff D.G."/>
            <person name="Beletsky A.V."/>
            <person name="Rijpstra W.I.C."/>
            <person name="Sinninghe Damste J.S."/>
            <person name="Mardanov A.V."/>
            <person name="Ravin N.V."/>
            <person name="Dedysh S.N."/>
        </authorList>
    </citation>
    <scope>NUCLEOTIDE SEQUENCE [LARGE SCALE GENOMIC DNA]</scope>
    <source>
        <strain evidence="2">PL17</strain>
    </source>
</reference>
<name>A0A6M5Z282_9BACT</name>
<dbReference type="NCBIfam" id="TIGR02996">
    <property type="entry name" value="rpt_mate_G_obs"/>
    <property type="match status" value="1"/>
</dbReference>
<dbReference type="KEGG" id="ftj:FTUN_7497"/>
<accession>A0A6M5Z282</accession>